<gene>
    <name evidence="1" type="ORF">MPH_10152</name>
</gene>
<dbReference type="EMBL" id="AHHD01000436">
    <property type="protein sequence ID" value="EKG12739.1"/>
    <property type="molecule type" value="Genomic_DNA"/>
</dbReference>
<dbReference type="AlphaFoldDB" id="K2RRA0"/>
<keyword evidence="1" id="KW-0378">Hydrolase</keyword>
<evidence type="ECO:0000313" key="2">
    <source>
        <dbReference type="Proteomes" id="UP000007129"/>
    </source>
</evidence>
<proteinExistence type="predicted"/>
<organism evidence="1 2">
    <name type="scientific">Macrophomina phaseolina (strain MS6)</name>
    <name type="common">Charcoal rot fungus</name>
    <dbReference type="NCBI Taxonomy" id="1126212"/>
    <lineage>
        <taxon>Eukaryota</taxon>
        <taxon>Fungi</taxon>
        <taxon>Dikarya</taxon>
        <taxon>Ascomycota</taxon>
        <taxon>Pezizomycotina</taxon>
        <taxon>Dothideomycetes</taxon>
        <taxon>Dothideomycetes incertae sedis</taxon>
        <taxon>Botryosphaeriales</taxon>
        <taxon>Botryosphaeriaceae</taxon>
        <taxon>Macrophomina</taxon>
    </lineage>
</organism>
<dbReference type="InParanoid" id="K2RRA0"/>
<protein>
    <submittedName>
        <fullName evidence="1">Ureohydrolase</fullName>
    </submittedName>
</protein>
<dbReference type="VEuPathDB" id="FungiDB:MPH_10152"/>
<evidence type="ECO:0000313" key="1">
    <source>
        <dbReference type="EMBL" id="EKG12739.1"/>
    </source>
</evidence>
<dbReference type="HOGENOM" id="CLU_1845483_0_0_1"/>
<sequence length="139" mass="15881">MPSHLQDWDLDNTQGISKELATWLEQNGEWVLPQENKAFEKCISEGLHKEVSKLWDHVQQLLKDKGVYPEKPYWSVFKPQLEGGWLFSDVYDQFLIPIGSTGDCSSPYITDGNIQKPFAPGKAIFCERNKNSFTDTTLA</sequence>
<name>K2RRA0_MACPH</name>
<comment type="caution">
    <text evidence="1">The sequence shown here is derived from an EMBL/GenBank/DDBJ whole genome shotgun (WGS) entry which is preliminary data.</text>
</comment>
<accession>K2RRA0</accession>
<reference evidence="1 2" key="1">
    <citation type="journal article" date="2012" name="BMC Genomics">
        <title>Tools to kill: Genome of one of the most destructive plant pathogenic fungi Macrophomina phaseolina.</title>
        <authorList>
            <person name="Islam M.S."/>
            <person name="Haque M.S."/>
            <person name="Islam M.M."/>
            <person name="Emdad E.M."/>
            <person name="Halim A."/>
            <person name="Hossen Q.M.M."/>
            <person name="Hossain M.Z."/>
            <person name="Ahmed B."/>
            <person name="Rahim S."/>
            <person name="Rahman M.S."/>
            <person name="Alam M.M."/>
            <person name="Hou S."/>
            <person name="Wan X."/>
            <person name="Saito J.A."/>
            <person name="Alam M."/>
        </authorList>
    </citation>
    <scope>NUCLEOTIDE SEQUENCE [LARGE SCALE GENOMIC DNA]</scope>
    <source>
        <strain evidence="1 2">MS6</strain>
    </source>
</reference>
<dbReference type="GO" id="GO:0016787">
    <property type="term" value="F:hydrolase activity"/>
    <property type="evidence" value="ECO:0007669"/>
    <property type="project" value="UniProtKB-KW"/>
</dbReference>
<dbReference type="Proteomes" id="UP000007129">
    <property type="component" value="Unassembled WGS sequence"/>
</dbReference>